<evidence type="ECO:0000256" key="3">
    <source>
        <dbReference type="ARBA" id="ARBA00022801"/>
    </source>
</evidence>
<dbReference type="Pfam" id="PF14310">
    <property type="entry name" value="Fn3-like"/>
    <property type="match status" value="1"/>
</dbReference>
<organism evidence="5 6">
    <name type="scientific">Paenibacillus phytorum</name>
    <dbReference type="NCBI Taxonomy" id="2654977"/>
    <lineage>
        <taxon>Bacteria</taxon>
        <taxon>Bacillati</taxon>
        <taxon>Bacillota</taxon>
        <taxon>Bacilli</taxon>
        <taxon>Bacillales</taxon>
        <taxon>Paenibacillaceae</taxon>
        <taxon>Paenibacillus</taxon>
    </lineage>
</organism>
<accession>A0ABX1Y1L6</accession>
<dbReference type="Pfam" id="PF00933">
    <property type="entry name" value="Glyco_hydro_3"/>
    <property type="match status" value="1"/>
</dbReference>
<keyword evidence="6" id="KW-1185">Reference proteome</keyword>
<dbReference type="InterPro" id="IPR044993">
    <property type="entry name" value="BXL"/>
</dbReference>
<dbReference type="InterPro" id="IPR013783">
    <property type="entry name" value="Ig-like_fold"/>
</dbReference>
<reference evidence="5 6" key="1">
    <citation type="submission" date="2019-10" db="EMBL/GenBank/DDBJ databases">
        <title>Description of Paenibacillus terrestris sp. nov.</title>
        <authorList>
            <person name="Carlier A."/>
            <person name="Qi S."/>
        </authorList>
    </citation>
    <scope>NUCLEOTIDE SEQUENCE [LARGE SCALE GENOMIC DNA]</scope>
    <source>
        <strain evidence="5 6">LMG 31458</strain>
    </source>
</reference>
<dbReference type="Gene3D" id="3.20.20.300">
    <property type="entry name" value="Glycoside hydrolase, family 3, N-terminal domain"/>
    <property type="match status" value="1"/>
</dbReference>
<dbReference type="SUPFAM" id="SSF52279">
    <property type="entry name" value="Beta-D-glucan exohydrolase, C-terminal domain"/>
    <property type="match status" value="1"/>
</dbReference>
<evidence type="ECO:0000256" key="1">
    <source>
        <dbReference type="ARBA" id="ARBA00005336"/>
    </source>
</evidence>
<comment type="similarity">
    <text evidence="1">Belongs to the glycosyl hydrolase 3 family.</text>
</comment>
<dbReference type="EMBL" id="WHOA01000176">
    <property type="protein sequence ID" value="NOU74666.1"/>
    <property type="molecule type" value="Genomic_DNA"/>
</dbReference>
<dbReference type="PRINTS" id="PR00133">
    <property type="entry name" value="GLHYDRLASE3"/>
</dbReference>
<dbReference type="SMART" id="SM01217">
    <property type="entry name" value="Fn3_like"/>
    <property type="match status" value="1"/>
</dbReference>
<evidence type="ECO:0000259" key="4">
    <source>
        <dbReference type="SMART" id="SM01217"/>
    </source>
</evidence>
<dbReference type="InterPro" id="IPR026891">
    <property type="entry name" value="Fn3-like"/>
</dbReference>
<dbReference type="PANTHER" id="PTHR42721">
    <property type="entry name" value="SUGAR HYDROLASE-RELATED"/>
    <property type="match status" value="1"/>
</dbReference>
<dbReference type="RefSeq" id="WP_171646068.1">
    <property type="nucleotide sequence ID" value="NZ_WHOA01000176.1"/>
</dbReference>
<feature type="domain" description="Fibronectin type III-like" evidence="4">
    <location>
        <begin position="623"/>
        <end position="692"/>
    </location>
</feature>
<keyword evidence="3 5" id="KW-0378">Hydrolase</keyword>
<dbReference type="InterPro" id="IPR017853">
    <property type="entry name" value="GH"/>
</dbReference>
<dbReference type="Pfam" id="PF01915">
    <property type="entry name" value="Glyco_hydro_3_C"/>
    <property type="match status" value="1"/>
</dbReference>
<protein>
    <submittedName>
        <fullName evidence="5">Glycoside hydrolase family 3 protein</fullName>
    </submittedName>
</protein>
<dbReference type="InterPro" id="IPR036962">
    <property type="entry name" value="Glyco_hydro_3_N_sf"/>
</dbReference>
<evidence type="ECO:0000313" key="6">
    <source>
        <dbReference type="Proteomes" id="UP000616779"/>
    </source>
</evidence>
<dbReference type="Gene3D" id="2.60.40.10">
    <property type="entry name" value="Immunoglobulins"/>
    <property type="match status" value="1"/>
</dbReference>
<dbReference type="InterPro" id="IPR036881">
    <property type="entry name" value="Glyco_hydro_3_C_sf"/>
</dbReference>
<proteinExistence type="inferred from homology"/>
<dbReference type="GO" id="GO:0016787">
    <property type="term" value="F:hydrolase activity"/>
    <property type="evidence" value="ECO:0007669"/>
    <property type="project" value="UniProtKB-KW"/>
</dbReference>
<keyword evidence="2" id="KW-0732">Signal</keyword>
<evidence type="ECO:0000313" key="5">
    <source>
        <dbReference type="EMBL" id="NOU74666.1"/>
    </source>
</evidence>
<dbReference type="Proteomes" id="UP000616779">
    <property type="component" value="Unassembled WGS sequence"/>
</dbReference>
<dbReference type="PANTHER" id="PTHR42721:SF3">
    <property type="entry name" value="BETA-D-XYLOSIDASE 5-RELATED"/>
    <property type="match status" value="1"/>
</dbReference>
<dbReference type="SUPFAM" id="SSF51445">
    <property type="entry name" value="(Trans)glycosidases"/>
    <property type="match status" value="1"/>
</dbReference>
<gene>
    <name evidence="5" type="ORF">GC098_25305</name>
</gene>
<evidence type="ECO:0000256" key="2">
    <source>
        <dbReference type="ARBA" id="ARBA00022729"/>
    </source>
</evidence>
<comment type="caution">
    <text evidence="5">The sequence shown here is derived from an EMBL/GenBank/DDBJ whole genome shotgun (WGS) entry which is preliminary data.</text>
</comment>
<dbReference type="InterPro" id="IPR001764">
    <property type="entry name" value="Glyco_hydro_3_N"/>
</dbReference>
<name>A0ABX1Y1L6_9BACL</name>
<dbReference type="Gene3D" id="3.40.50.1700">
    <property type="entry name" value="Glycoside hydrolase family 3 C-terminal domain"/>
    <property type="match status" value="1"/>
</dbReference>
<dbReference type="InterPro" id="IPR002772">
    <property type="entry name" value="Glyco_hydro_3_C"/>
</dbReference>
<sequence>MSRIMADHNTEVKARAKTLVSQMTLDEKISQMLYNAAEIPRLGLPRYNWWNEALHGVARAGIATVFPQAIGLAASFDAGLLERIADIIATEGRAKHHESQRQGDRGMYKGLTFWSPNVNIFRDPRWGRGHETYGEDPYLTGRLGVAYIKGLQGDHPQYLKAAACAKHFAVHSGPEEVRHSFNAIASKKDLYETYLPAFRDCVIEGQVEAVMGAYNRVNGEPSCGSETLLKQILRGEWGFHGHVVSDCWAIKDFHEHHHVTSTIEESAALALNNGCDLNCGNVYLHLKSAYEQGLITEQTIDISITRLMETRIRLGLLDDEKQVPYTSIPYEVVECEEHLACARLAAEKSMVLLKNQGILPLKRDAVRSIAVIGPNADSRQALIGNYCGTASRYYTVLDGIREAVQPGTRIYYAEGCHLYKDRVEVLAEPKDRFAEALSVAERADVVVICLGLDASLEGEEGDVSNEYASGDRKHLQLPGLQQDLLETIHATGKPVILVLLSGSAIAVNWADEHVEAIVQAWYPGAEGGRAVASLLFGDSNPSGRLPVTFYRSVEELPDFCDYSMENRTYRYMMQEALYPFGYGLSYTTFQYERVDLAKMIYEQGQSVHLNILVKNEGKYAGEETVQLYVKALDASFRTPNWQLKGFRKVFLKPGEECLVSFCLTDEELALFDEEGAAVVEPGVFEAYIGGSQPDSRSIALTGRSPVCYRFEIQ</sequence>